<reference evidence="2 3" key="1">
    <citation type="submission" date="2024-08" db="EMBL/GenBank/DDBJ databases">
        <title>Mycobacterium servetensis sp. nov., a novel rapid-growing mycobacterial species recovered from a human patient in Zaragoza, Spain.</title>
        <authorList>
            <person name="Tristancho-Baro A.I."/>
            <person name="Buenestado-Serrano S."/>
            <person name="Garcia De Viedma D."/>
            <person name="Milagro-Beamonte A."/>
            <person name="Burillo N."/>
            <person name="Sanz S."/>
            <person name="Lopez-Calleja A.I."/>
            <person name="Penas-Utrilla D."/>
            <person name="Guardingo M."/>
            <person name="Garcia M.J."/>
            <person name="Vinuelas-Bayon J."/>
        </authorList>
    </citation>
    <scope>NUCLEOTIDE SEQUENCE [LARGE SCALE GENOMIC DNA]</scope>
    <source>
        <strain evidence="3">HUMS_12744610</strain>
    </source>
</reference>
<evidence type="ECO:0000313" key="2">
    <source>
        <dbReference type="EMBL" id="MEY8016266.1"/>
    </source>
</evidence>
<evidence type="ECO:0000256" key="1">
    <source>
        <dbReference type="SAM" id="MobiDB-lite"/>
    </source>
</evidence>
<name>A0ABV4C153_9MYCO</name>
<proteinExistence type="predicted"/>
<sequence>MRSPTLTPLPPNLVASVARTATHRPASGSPIRCSRRTAGAGHGTRIQCGGEDTGGVDAAHRQPLPGGEHRHVLRVRAGRISTAPPEVAVVPEMRAQELVRVVVVACDEPVETVLPD</sequence>
<feature type="region of interest" description="Disordered" evidence="1">
    <location>
        <begin position="20"/>
        <end position="69"/>
    </location>
</feature>
<gene>
    <name evidence="2" type="ORF">AB8998_15310</name>
</gene>
<comment type="caution">
    <text evidence="2">The sequence shown here is derived from an EMBL/GenBank/DDBJ whole genome shotgun (WGS) entry which is preliminary data.</text>
</comment>
<evidence type="ECO:0000313" key="3">
    <source>
        <dbReference type="Proteomes" id="UP001564760"/>
    </source>
</evidence>
<dbReference type="EMBL" id="JBGEDP010000001">
    <property type="protein sequence ID" value="MEY8016266.1"/>
    <property type="molecule type" value="Genomic_DNA"/>
</dbReference>
<protein>
    <submittedName>
        <fullName evidence="2">Uncharacterized protein</fullName>
    </submittedName>
</protein>
<dbReference type="Proteomes" id="UP001564760">
    <property type="component" value="Unassembled WGS sequence"/>
</dbReference>
<organism evidence="2 3">
    <name type="scientific">Mycobacterium servetii</name>
    <dbReference type="NCBI Taxonomy" id="3237418"/>
    <lineage>
        <taxon>Bacteria</taxon>
        <taxon>Bacillati</taxon>
        <taxon>Actinomycetota</taxon>
        <taxon>Actinomycetes</taxon>
        <taxon>Mycobacteriales</taxon>
        <taxon>Mycobacteriaceae</taxon>
        <taxon>Mycobacterium</taxon>
    </lineage>
</organism>
<keyword evidence="3" id="KW-1185">Reference proteome</keyword>
<accession>A0ABV4C153</accession>